<dbReference type="InterPro" id="IPR002575">
    <property type="entry name" value="Aminoglycoside_PTrfase"/>
</dbReference>
<dbReference type="EMBL" id="JAPQKS010000007">
    <property type="protein sequence ID" value="KAJ5219930.1"/>
    <property type="molecule type" value="Genomic_DNA"/>
</dbReference>
<dbReference type="Pfam" id="PF01636">
    <property type="entry name" value="APH"/>
    <property type="match status" value="1"/>
</dbReference>
<dbReference type="OrthoDB" id="5404599at2759"/>
<protein>
    <recommendedName>
        <fullName evidence="1">Aminoglycoside phosphotransferase domain-containing protein</fullName>
    </recommendedName>
</protein>
<organism evidence="2 3">
    <name type="scientific">Penicillium chermesinum</name>
    <dbReference type="NCBI Taxonomy" id="63820"/>
    <lineage>
        <taxon>Eukaryota</taxon>
        <taxon>Fungi</taxon>
        <taxon>Dikarya</taxon>
        <taxon>Ascomycota</taxon>
        <taxon>Pezizomycotina</taxon>
        <taxon>Eurotiomycetes</taxon>
        <taxon>Eurotiomycetidae</taxon>
        <taxon>Eurotiales</taxon>
        <taxon>Aspergillaceae</taxon>
        <taxon>Penicillium</taxon>
    </lineage>
</organism>
<feature type="domain" description="Aminoglycoside phosphotransferase" evidence="1">
    <location>
        <begin position="65"/>
        <end position="232"/>
    </location>
</feature>
<dbReference type="PANTHER" id="PTHR21310:SF54">
    <property type="entry name" value="AMINOGLYCOSIDE PHOSPHOTRANSFERASE DOMAIN-CONTAINING PROTEIN"/>
    <property type="match status" value="1"/>
</dbReference>
<comment type="caution">
    <text evidence="2">The sequence shown here is derived from an EMBL/GenBank/DDBJ whole genome shotgun (WGS) entry which is preliminary data.</text>
</comment>
<dbReference type="InterPro" id="IPR051678">
    <property type="entry name" value="AGP_Transferase"/>
</dbReference>
<dbReference type="GeneID" id="83205733"/>
<dbReference type="Gene3D" id="3.90.1200.10">
    <property type="match status" value="1"/>
</dbReference>
<keyword evidence="3" id="KW-1185">Reference proteome</keyword>
<dbReference type="InterPro" id="IPR011009">
    <property type="entry name" value="Kinase-like_dom_sf"/>
</dbReference>
<proteinExistence type="predicted"/>
<reference evidence="2" key="1">
    <citation type="submission" date="2022-11" db="EMBL/GenBank/DDBJ databases">
        <authorList>
            <person name="Petersen C."/>
        </authorList>
    </citation>
    <scope>NUCLEOTIDE SEQUENCE</scope>
    <source>
        <strain evidence="2">IBT 19713</strain>
    </source>
</reference>
<dbReference type="PANTHER" id="PTHR21310">
    <property type="entry name" value="AMINOGLYCOSIDE PHOSPHOTRANSFERASE-RELATED-RELATED"/>
    <property type="match status" value="1"/>
</dbReference>
<evidence type="ECO:0000313" key="2">
    <source>
        <dbReference type="EMBL" id="KAJ5219930.1"/>
    </source>
</evidence>
<name>A0A9W9NH67_9EURO</name>
<dbReference type="AlphaFoldDB" id="A0A9W9NH67"/>
<gene>
    <name evidence="2" type="ORF">N7468_009134</name>
</gene>
<reference evidence="2" key="2">
    <citation type="journal article" date="2023" name="IMA Fungus">
        <title>Comparative genomic study of the Penicillium genus elucidates a diverse pangenome and 15 lateral gene transfer events.</title>
        <authorList>
            <person name="Petersen C."/>
            <person name="Sorensen T."/>
            <person name="Nielsen M.R."/>
            <person name="Sondergaard T.E."/>
            <person name="Sorensen J.L."/>
            <person name="Fitzpatrick D.A."/>
            <person name="Frisvad J.C."/>
            <person name="Nielsen K.L."/>
        </authorList>
    </citation>
    <scope>NUCLEOTIDE SEQUENCE</scope>
    <source>
        <strain evidence="2">IBT 19713</strain>
    </source>
</reference>
<sequence length="281" mass="32047">MGKQILDSRFFRENRAPGLPSPAEVRDINVKLGGLWSKNFHRPTPVKFPALGMLVKYGANTTIGEAETQKMVYDRLQGKVPIPEVYGGTTDGGQGFIYMALIEGDTLEERWVTMSANERLAICSQLHGMVKEWRALQHTENGLYIGSLNNQPLREFFLRQEPALQGPYHGTDAVHRFHQGCDLDITGEVPVVFAHNDLLPPNILLTRGSNPSVVAVIDWAQSGWYPAYWEYCKLRRCTTNYFDDDDVQEEWESKHLPLIVDPVDEETFYHPFVWFYLSKGI</sequence>
<dbReference type="SUPFAM" id="SSF56112">
    <property type="entry name" value="Protein kinase-like (PK-like)"/>
    <property type="match status" value="1"/>
</dbReference>
<evidence type="ECO:0000259" key="1">
    <source>
        <dbReference type="Pfam" id="PF01636"/>
    </source>
</evidence>
<dbReference type="Proteomes" id="UP001150941">
    <property type="component" value="Unassembled WGS sequence"/>
</dbReference>
<accession>A0A9W9NH67</accession>
<dbReference type="RefSeq" id="XP_058326760.1">
    <property type="nucleotide sequence ID" value="XM_058478430.1"/>
</dbReference>
<evidence type="ECO:0000313" key="3">
    <source>
        <dbReference type="Proteomes" id="UP001150941"/>
    </source>
</evidence>